<dbReference type="InterPro" id="IPR055446">
    <property type="entry name" value="RecD2_N_OB"/>
</dbReference>
<comment type="similarity">
    <text evidence="3">Belongs to the RecD family. RecD2 subfamily.</text>
</comment>
<dbReference type="Pfam" id="PF13604">
    <property type="entry name" value="AAA_30"/>
    <property type="match status" value="1"/>
</dbReference>
<dbReference type="OrthoDB" id="9803432at2"/>
<dbReference type="SUPFAM" id="SSF47781">
    <property type="entry name" value="RuvA domain 2-like"/>
    <property type="match status" value="1"/>
</dbReference>
<keyword evidence="3" id="KW-0238">DNA-binding</keyword>
<name>A0A2T0LFD7_9BACL</name>
<dbReference type="NCBIfam" id="TIGR01448">
    <property type="entry name" value="recD_rel"/>
    <property type="match status" value="1"/>
</dbReference>
<organism evidence="5 6">
    <name type="scientific">Planifilum fimeticola</name>
    <dbReference type="NCBI Taxonomy" id="201975"/>
    <lineage>
        <taxon>Bacteria</taxon>
        <taxon>Bacillati</taxon>
        <taxon>Bacillota</taxon>
        <taxon>Bacilli</taxon>
        <taxon>Bacillales</taxon>
        <taxon>Thermoactinomycetaceae</taxon>
        <taxon>Planifilum</taxon>
    </lineage>
</organism>
<dbReference type="Gene3D" id="1.10.10.2220">
    <property type="match status" value="1"/>
</dbReference>
<dbReference type="SMART" id="SM00382">
    <property type="entry name" value="AAA"/>
    <property type="match status" value="1"/>
</dbReference>
<dbReference type="PANTHER" id="PTHR43788:SF6">
    <property type="entry name" value="DNA HELICASE B"/>
    <property type="match status" value="1"/>
</dbReference>
<sequence length="729" mass="82814">MMETYTGKVGRIIYQKDDFLIAKFSTGDDDMTIKGSIYGVEQGEELTVYGEWEHHPKYGKQLAVERWERPIPQTEEQAIAFLASPLIKGCGEKQARQIVARLGAEALQRITNEGEDCLLPIKGIGQQKARKIVDSVRSTFEVQNIMAELMVYGITTNMAMKLYKEYGSNTVEVIKRNPYNLTELNLIGFLKADEIARKIGIPPSSRYRIDACVDFVLKEKCYTSGHCYLPKDELIQETERILNHNTDEKVSANEIARSLYYLADRKLVIEDDCVYPKSLYRYEKDLARKLSEMRGSRDGEAMPLVENHIKWYQKQNNIVLAEKQREAIRKLFREQLMILTGNPGTGKTTVIRAMLDIYKKIYPDHDVALAAPTGRASRKLAEVAGHEASTIHRLIGYRVGCEPDFNRDYPLPHQLIIIDEMSMVDVQLAFLLMDAVRTDAKVLFVGDVDQLPSVNPGNVLKDMIEAGLPSVKLTEVFRQAQESQIITNAHRVNQGKPLLIDESKSDMYFIHQEDPEKITQLIVKSALRFRQLGYDTADILILSPMKKGPIGTQILNQKLQQALNPPHPTKKEWKIKTTTFRQHDKVIQTQNDYTKDVFNGDVGIITDITQMTNDEGDKVDVLICNFMDREVVYTKEDLKQLQLAYAITIHKSQGGQAPVVIIPVSTSHYVMLARNLIYTGMTRAEKRLVFIGTKKAMNMAIQNNRISQRNTRLAQRIAVAETAAKEVIL</sequence>
<dbReference type="GO" id="GO:0017116">
    <property type="term" value="F:single-stranded DNA helicase activity"/>
    <property type="evidence" value="ECO:0007669"/>
    <property type="project" value="TreeGrafter"/>
</dbReference>
<dbReference type="GO" id="GO:0006310">
    <property type="term" value="P:DNA recombination"/>
    <property type="evidence" value="ECO:0007669"/>
    <property type="project" value="InterPro"/>
</dbReference>
<dbReference type="InterPro" id="IPR027417">
    <property type="entry name" value="P-loop_NTPase"/>
</dbReference>
<evidence type="ECO:0000313" key="5">
    <source>
        <dbReference type="EMBL" id="PRX40903.1"/>
    </source>
</evidence>
<evidence type="ECO:0000259" key="4">
    <source>
        <dbReference type="SMART" id="SM00382"/>
    </source>
</evidence>
<dbReference type="InterPro" id="IPR010994">
    <property type="entry name" value="RuvA_2-like"/>
</dbReference>
<evidence type="ECO:0000256" key="3">
    <source>
        <dbReference type="HAMAP-Rule" id="MF_01488"/>
    </source>
</evidence>
<evidence type="ECO:0000256" key="2">
    <source>
        <dbReference type="ARBA" id="ARBA00022840"/>
    </source>
</evidence>
<dbReference type="InterPro" id="IPR027785">
    <property type="entry name" value="UvrD-like_helicase_C"/>
</dbReference>
<dbReference type="InterPro" id="IPR006345">
    <property type="entry name" value="RecD2"/>
</dbReference>
<dbReference type="Pfam" id="PF18335">
    <property type="entry name" value="SH3_13"/>
    <property type="match status" value="1"/>
</dbReference>
<dbReference type="Pfam" id="PF14490">
    <property type="entry name" value="HHH_RecD2"/>
    <property type="match status" value="1"/>
</dbReference>
<evidence type="ECO:0000256" key="1">
    <source>
        <dbReference type="ARBA" id="ARBA00022741"/>
    </source>
</evidence>
<dbReference type="HAMAP" id="MF_01488">
    <property type="entry name" value="RecD2"/>
    <property type="match status" value="1"/>
</dbReference>
<accession>A0A2T0LFD7</accession>
<dbReference type="GO" id="GO:0043139">
    <property type="term" value="F:5'-3' DNA helicase activity"/>
    <property type="evidence" value="ECO:0007669"/>
    <property type="project" value="UniProtKB-UniRule"/>
</dbReference>
<dbReference type="InterPro" id="IPR041451">
    <property type="entry name" value="RecD2_SH13"/>
</dbReference>
<dbReference type="GO" id="GO:0003677">
    <property type="term" value="F:DNA binding"/>
    <property type="evidence" value="ECO:0007669"/>
    <property type="project" value="UniProtKB-UniRule"/>
</dbReference>
<dbReference type="CDD" id="cd17933">
    <property type="entry name" value="DEXSc_RecD-like"/>
    <property type="match status" value="1"/>
</dbReference>
<reference evidence="5 6" key="1">
    <citation type="submission" date="2018-03" db="EMBL/GenBank/DDBJ databases">
        <title>Genomic Encyclopedia of Archaeal and Bacterial Type Strains, Phase II (KMG-II): from individual species to whole genera.</title>
        <authorList>
            <person name="Goeker M."/>
        </authorList>
    </citation>
    <scope>NUCLEOTIDE SEQUENCE [LARGE SCALE GENOMIC DNA]</scope>
    <source>
        <strain evidence="5 6">DSM 44946</strain>
    </source>
</reference>
<dbReference type="CDD" id="cd18809">
    <property type="entry name" value="SF1_C_RecD"/>
    <property type="match status" value="1"/>
</dbReference>
<evidence type="ECO:0000313" key="6">
    <source>
        <dbReference type="Proteomes" id="UP000237797"/>
    </source>
</evidence>
<keyword evidence="6" id="KW-1185">Reference proteome</keyword>
<dbReference type="GO" id="GO:0005524">
    <property type="term" value="F:ATP binding"/>
    <property type="evidence" value="ECO:0007669"/>
    <property type="project" value="UniProtKB-UniRule"/>
</dbReference>
<dbReference type="Gene3D" id="3.40.50.300">
    <property type="entry name" value="P-loop containing nucleotide triphosphate hydrolases"/>
    <property type="match status" value="2"/>
</dbReference>
<protein>
    <recommendedName>
        <fullName evidence="3">ATP-dependent RecD2 DNA helicase</fullName>
        <ecNumber evidence="3">5.6.2.3</ecNumber>
    </recommendedName>
    <alternativeName>
        <fullName evidence="3">DNA 5'-3' helicase subunit RecD2</fullName>
    </alternativeName>
</protein>
<comment type="caution">
    <text evidence="5">The sequence shown here is derived from an EMBL/GenBank/DDBJ whole genome shotgun (WGS) entry which is preliminary data.</text>
</comment>
<dbReference type="Proteomes" id="UP000237797">
    <property type="component" value="Unassembled WGS sequence"/>
</dbReference>
<dbReference type="Gene3D" id="2.30.30.940">
    <property type="match status" value="1"/>
</dbReference>
<keyword evidence="3" id="KW-0413">Isomerase</keyword>
<dbReference type="RefSeq" id="WP_106345007.1">
    <property type="nucleotide sequence ID" value="NZ_PVNE01000010.1"/>
</dbReference>
<dbReference type="AlphaFoldDB" id="A0A2T0LFD7"/>
<keyword evidence="2 3" id="KW-0067">ATP-binding</keyword>
<dbReference type="SUPFAM" id="SSF52540">
    <property type="entry name" value="P-loop containing nucleoside triphosphate hydrolases"/>
    <property type="match status" value="2"/>
</dbReference>
<dbReference type="Pfam" id="PF23139">
    <property type="entry name" value="OB_YrrC"/>
    <property type="match status" value="1"/>
</dbReference>
<dbReference type="InterPro" id="IPR029493">
    <property type="entry name" value="RecD2-like_HHH"/>
</dbReference>
<dbReference type="GO" id="GO:0016887">
    <property type="term" value="F:ATP hydrolysis activity"/>
    <property type="evidence" value="ECO:0007669"/>
    <property type="project" value="RHEA"/>
</dbReference>
<keyword evidence="3" id="KW-0378">Hydrolase</keyword>
<dbReference type="Gene3D" id="1.10.150.20">
    <property type="entry name" value="5' to 3' exonuclease, C-terminal subdomain"/>
    <property type="match status" value="1"/>
</dbReference>
<gene>
    <name evidence="3" type="primary">recD2</name>
    <name evidence="5" type="ORF">CLV97_11095</name>
</gene>
<feature type="domain" description="AAA+ ATPase" evidence="4">
    <location>
        <begin position="333"/>
        <end position="516"/>
    </location>
</feature>
<keyword evidence="3" id="KW-0347">Helicase</keyword>
<feature type="binding site" evidence="3">
    <location>
        <begin position="344"/>
        <end position="348"/>
    </location>
    <ligand>
        <name>ATP</name>
        <dbReference type="ChEBI" id="CHEBI:30616"/>
    </ligand>
</feature>
<dbReference type="GO" id="GO:0009338">
    <property type="term" value="C:exodeoxyribonuclease V complex"/>
    <property type="evidence" value="ECO:0007669"/>
    <property type="project" value="TreeGrafter"/>
</dbReference>
<dbReference type="InterPro" id="IPR003593">
    <property type="entry name" value="AAA+_ATPase"/>
</dbReference>
<dbReference type="InterPro" id="IPR050534">
    <property type="entry name" value="Coronavir_polyprotein_1ab"/>
</dbReference>
<dbReference type="EMBL" id="PVNE01000010">
    <property type="protein sequence ID" value="PRX40903.1"/>
    <property type="molecule type" value="Genomic_DNA"/>
</dbReference>
<comment type="catalytic activity">
    <reaction evidence="3">
        <text>ATP + H2O = ADP + phosphate + H(+)</text>
        <dbReference type="Rhea" id="RHEA:13065"/>
        <dbReference type="ChEBI" id="CHEBI:15377"/>
        <dbReference type="ChEBI" id="CHEBI:15378"/>
        <dbReference type="ChEBI" id="CHEBI:30616"/>
        <dbReference type="ChEBI" id="CHEBI:43474"/>
        <dbReference type="ChEBI" id="CHEBI:456216"/>
        <dbReference type="EC" id="5.6.2.3"/>
    </reaction>
</comment>
<dbReference type="PANTHER" id="PTHR43788">
    <property type="entry name" value="DNA2/NAM7 HELICASE FAMILY MEMBER"/>
    <property type="match status" value="1"/>
</dbReference>
<dbReference type="EC" id="5.6.2.3" evidence="3"/>
<dbReference type="Pfam" id="PF13538">
    <property type="entry name" value="UvrD_C_2"/>
    <property type="match status" value="1"/>
</dbReference>
<proteinExistence type="inferred from homology"/>
<comment type="function">
    <text evidence="3">DNA-dependent ATPase and ATP-dependent 5'-3' DNA helicase. Has no activity on blunt DNA or DNA with 3'-overhangs, requires at least 10 bases of 5'-ssDNA for helicase activity.</text>
</comment>
<keyword evidence="1 3" id="KW-0547">Nucleotide-binding</keyword>